<evidence type="ECO:0008006" key="5">
    <source>
        <dbReference type="Google" id="ProtNLM"/>
    </source>
</evidence>
<feature type="region of interest" description="Disordered" evidence="2">
    <location>
        <begin position="1"/>
        <end position="38"/>
    </location>
</feature>
<evidence type="ECO:0000313" key="3">
    <source>
        <dbReference type="Proteomes" id="UP001652642"/>
    </source>
</evidence>
<gene>
    <name evidence="4" type="primary">LOC140705870</name>
</gene>
<dbReference type="SUPFAM" id="SSF57997">
    <property type="entry name" value="Tropomyosin"/>
    <property type="match status" value="1"/>
</dbReference>
<sequence length="306" mass="35623">MAAKRPNPNPKSQTPGTSPAQTSALGKLTSQESEKSDKEWQTTMQNLLSTGFDQINRRLTEMTNQMTYIQAELTETKEQVTQIKTKTQDIEGKMKNTDARLDKAEESVQQIQRDQRQCQDRLIMLEMERALKMLRIQNVPEKGSEDLETVMSEALAPAIEMDVAEFRQGLEAAFRVSTAYVRKNNLPKEVHLRFTKKAIRDKVLRASQEKQLIIEDKKINVLKQIPWQVRQRRKEYASLAQLLQQNGISYRWLTPEGLFFRIDTQRYNITSPMKAQNFIEKMRKKLKKTDNKESEERSREEQSQLG</sequence>
<accession>A0ABM5G0I9</accession>
<dbReference type="InterPro" id="IPR004244">
    <property type="entry name" value="Transposase_22"/>
</dbReference>
<dbReference type="Gene3D" id="3.30.250.20">
    <property type="entry name" value="L1 transposable element, C-terminal domain"/>
    <property type="match status" value="1"/>
</dbReference>
<keyword evidence="1" id="KW-0175">Coiled coil</keyword>
<dbReference type="GeneID" id="140705870"/>
<evidence type="ECO:0000313" key="4">
    <source>
        <dbReference type="RefSeq" id="XP_072851149.1"/>
    </source>
</evidence>
<proteinExistence type="predicted"/>
<dbReference type="Gene3D" id="1.20.5.340">
    <property type="match status" value="1"/>
</dbReference>
<evidence type="ECO:0000256" key="1">
    <source>
        <dbReference type="SAM" id="Coils"/>
    </source>
</evidence>
<evidence type="ECO:0000256" key="2">
    <source>
        <dbReference type="SAM" id="MobiDB-lite"/>
    </source>
</evidence>
<organism evidence="3 4">
    <name type="scientific">Pogona vitticeps</name>
    <name type="common">central bearded dragon</name>
    <dbReference type="NCBI Taxonomy" id="103695"/>
    <lineage>
        <taxon>Eukaryota</taxon>
        <taxon>Metazoa</taxon>
        <taxon>Chordata</taxon>
        <taxon>Craniata</taxon>
        <taxon>Vertebrata</taxon>
        <taxon>Euteleostomi</taxon>
        <taxon>Lepidosauria</taxon>
        <taxon>Squamata</taxon>
        <taxon>Bifurcata</taxon>
        <taxon>Unidentata</taxon>
        <taxon>Episquamata</taxon>
        <taxon>Toxicofera</taxon>
        <taxon>Iguania</taxon>
        <taxon>Acrodonta</taxon>
        <taxon>Agamidae</taxon>
        <taxon>Amphibolurinae</taxon>
        <taxon>Pogona</taxon>
    </lineage>
</organism>
<feature type="region of interest" description="Disordered" evidence="2">
    <location>
        <begin position="282"/>
        <end position="306"/>
    </location>
</feature>
<dbReference type="InterPro" id="IPR042566">
    <property type="entry name" value="L1_C"/>
</dbReference>
<feature type="coiled-coil region" evidence="1">
    <location>
        <begin position="87"/>
        <end position="121"/>
    </location>
</feature>
<dbReference type="RefSeq" id="XP_072851149.1">
    <property type="nucleotide sequence ID" value="XM_072995048.1"/>
</dbReference>
<reference evidence="4" key="1">
    <citation type="submission" date="2025-08" db="UniProtKB">
        <authorList>
            <consortium name="RefSeq"/>
        </authorList>
    </citation>
    <scope>IDENTIFICATION</scope>
</reference>
<feature type="compositionally biased region" description="Basic and acidic residues" evidence="2">
    <location>
        <begin position="288"/>
        <end position="306"/>
    </location>
</feature>
<feature type="compositionally biased region" description="Polar residues" evidence="2">
    <location>
        <begin position="10"/>
        <end position="31"/>
    </location>
</feature>
<name>A0ABM5G0I9_9SAUR</name>
<dbReference type="Proteomes" id="UP001652642">
    <property type="component" value="Chromosome 3"/>
</dbReference>
<keyword evidence="3" id="KW-1185">Reference proteome</keyword>
<dbReference type="PANTHER" id="PTHR11505">
    <property type="entry name" value="L1 TRANSPOSABLE ELEMENT-RELATED"/>
    <property type="match status" value="1"/>
</dbReference>
<protein>
    <recommendedName>
        <fullName evidence="5">LINE-1 type transposase domain-containing protein 1</fullName>
    </recommendedName>
</protein>